<gene>
    <name evidence="1" type="ORF">EPUL_004815</name>
</gene>
<evidence type="ECO:0000313" key="2">
    <source>
        <dbReference type="Proteomes" id="UP000237438"/>
    </source>
</evidence>
<dbReference type="EMBL" id="PEDP01001960">
    <property type="protein sequence ID" value="POS83037.1"/>
    <property type="molecule type" value="Genomic_DNA"/>
</dbReference>
<dbReference type="AlphaFoldDB" id="A0A2S4PLZ2"/>
<dbReference type="OrthoDB" id="10310243at2759"/>
<evidence type="ECO:0000313" key="1">
    <source>
        <dbReference type="EMBL" id="POS83037.1"/>
    </source>
</evidence>
<reference evidence="1 2" key="1">
    <citation type="submission" date="2017-10" db="EMBL/GenBank/DDBJ databases">
        <title>Development of genomic resources for the powdery mildew, Erysiphe pulchra.</title>
        <authorList>
            <person name="Wadl P.A."/>
            <person name="Mack B.M."/>
            <person name="Moore G."/>
            <person name="Beltz S.B."/>
        </authorList>
    </citation>
    <scope>NUCLEOTIDE SEQUENCE [LARGE SCALE GENOMIC DNA]</scope>
    <source>
        <strain evidence="1">Cflorida</strain>
    </source>
</reference>
<name>A0A2S4PLZ2_9PEZI</name>
<proteinExistence type="predicted"/>
<accession>A0A2S4PLZ2</accession>
<protein>
    <submittedName>
        <fullName evidence="1">Uncharacterized protein</fullName>
    </submittedName>
</protein>
<comment type="caution">
    <text evidence="1">The sequence shown here is derived from an EMBL/GenBank/DDBJ whole genome shotgun (WGS) entry which is preliminary data.</text>
</comment>
<keyword evidence="2" id="KW-1185">Reference proteome</keyword>
<organism evidence="1 2">
    <name type="scientific">Erysiphe pulchra</name>
    <dbReference type="NCBI Taxonomy" id="225359"/>
    <lineage>
        <taxon>Eukaryota</taxon>
        <taxon>Fungi</taxon>
        <taxon>Dikarya</taxon>
        <taxon>Ascomycota</taxon>
        <taxon>Pezizomycotina</taxon>
        <taxon>Leotiomycetes</taxon>
        <taxon>Erysiphales</taxon>
        <taxon>Erysiphaceae</taxon>
        <taxon>Erysiphe</taxon>
    </lineage>
</organism>
<dbReference type="Proteomes" id="UP000237438">
    <property type="component" value="Unassembled WGS sequence"/>
</dbReference>
<feature type="non-terminal residue" evidence="1">
    <location>
        <position position="89"/>
    </location>
</feature>
<sequence>MVLPTDNHDGLEGNEGEIMTKEQVQQASKTSIIAYINDRTKDYKDHKLKGLEIFEYWNADFENFDAAAYKKSTEATRILRDFLLLNAER</sequence>